<accession>A0A1D1VV15</accession>
<comment type="similarity">
    <text evidence="2 6">Belongs to the sodium:solute symporter (SSF) (TC 2.A.21) family.</text>
</comment>
<dbReference type="PANTHER" id="PTHR11819">
    <property type="entry name" value="SOLUTE CARRIER FAMILY 5"/>
    <property type="match status" value="1"/>
</dbReference>
<dbReference type="InterPro" id="IPR001734">
    <property type="entry name" value="Na/solute_symporter"/>
</dbReference>
<reference evidence="8 9" key="1">
    <citation type="journal article" date="2016" name="Nat. Commun.">
        <title>Extremotolerant tardigrade genome and improved radiotolerance of human cultured cells by tardigrade-unique protein.</title>
        <authorList>
            <person name="Hashimoto T."/>
            <person name="Horikawa D.D."/>
            <person name="Saito Y."/>
            <person name="Kuwahara H."/>
            <person name="Kozuka-Hata H."/>
            <person name="Shin-I T."/>
            <person name="Minakuchi Y."/>
            <person name="Ohishi K."/>
            <person name="Motoyama A."/>
            <person name="Aizu T."/>
            <person name="Enomoto A."/>
            <person name="Kondo K."/>
            <person name="Tanaka S."/>
            <person name="Hara Y."/>
            <person name="Koshikawa S."/>
            <person name="Sagara H."/>
            <person name="Miura T."/>
            <person name="Yokobori S."/>
            <person name="Miyagawa K."/>
            <person name="Suzuki Y."/>
            <person name="Kubo T."/>
            <person name="Oyama M."/>
            <person name="Kohara Y."/>
            <person name="Fujiyama A."/>
            <person name="Arakawa K."/>
            <person name="Katayama T."/>
            <person name="Toyoda A."/>
            <person name="Kunieda T."/>
        </authorList>
    </citation>
    <scope>NUCLEOTIDE SEQUENCE [LARGE SCALE GENOMIC DNA]</scope>
    <source>
        <strain evidence="8 9">YOKOZUNA-1</strain>
    </source>
</reference>
<dbReference type="AlphaFoldDB" id="A0A1D1VV15"/>
<sequence>MGLRPGLYGLWGTPSIMVHVEMSIPHTGFCLQVYTMPEYLQKRYGGQRIRVYLSVLTILLYVTTKISADIYAGAIFIEQTLRWDLYVSVVILLIISAIFTVSGGLNAVIWTDFVQCVIMLAGSLTLLVVAMIKVDGYHSLMERFPQVRPKERWENTSSCAEVPKDFLHLLRSADDPELPWPGVIFGLSVSSMW</sequence>
<keyword evidence="5 7" id="KW-0472">Membrane</keyword>
<evidence type="ECO:0000256" key="6">
    <source>
        <dbReference type="RuleBase" id="RU362091"/>
    </source>
</evidence>
<feature type="transmembrane region" description="Helical" evidence="7">
    <location>
        <begin position="113"/>
        <end position="132"/>
    </location>
</feature>
<evidence type="ECO:0000256" key="4">
    <source>
        <dbReference type="ARBA" id="ARBA00022989"/>
    </source>
</evidence>
<evidence type="ECO:0000313" key="8">
    <source>
        <dbReference type="EMBL" id="GAV02439.1"/>
    </source>
</evidence>
<evidence type="ECO:0000256" key="5">
    <source>
        <dbReference type="ARBA" id="ARBA00023136"/>
    </source>
</evidence>
<dbReference type="Proteomes" id="UP000186922">
    <property type="component" value="Unassembled WGS sequence"/>
</dbReference>
<evidence type="ECO:0000256" key="7">
    <source>
        <dbReference type="SAM" id="Phobius"/>
    </source>
</evidence>
<dbReference type="GO" id="GO:0005886">
    <property type="term" value="C:plasma membrane"/>
    <property type="evidence" value="ECO:0007669"/>
    <property type="project" value="TreeGrafter"/>
</dbReference>
<dbReference type="EMBL" id="BDGG01000008">
    <property type="protein sequence ID" value="GAV02439.1"/>
    <property type="molecule type" value="Genomic_DNA"/>
</dbReference>
<keyword evidence="9" id="KW-1185">Reference proteome</keyword>
<feature type="transmembrane region" description="Helical" evidence="7">
    <location>
        <begin position="83"/>
        <end position="101"/>
    </location>
</feature>
<keyword evidence="3 7" id="KW-0812">Transmembrane</keyword>
<dbReference type="OrthoDB" id="6132759at2759"/>
<feature type="transmembrane region" description="Helical" evidence="7">
    <location>
        <begin position="51"/>
        <end position="77"/>
    </location>
</feature>
<evidence type="ECO:0000256" key="3">
    <source>
        <dbReference type="ARBA" id="ARBA00022692"/>
    </source>
</evidence>
<dbReference type="STRING" id="947166.A0A1D1VV15"/>
<comment type="subcellular location">
    <subcellularLocation>
        <location evidence="1">Membrane</location>
        <topology evidence="1">Multi-pass membrane protein</topology>
    </subcellularLocation>
</comment>
<proteinExistence type="inferred from homology"/>
<dbReference type="Gene3D" id="1.20.1730.10">
    <property type="entry name" value="Sodium/glucose cotransporter"/>
    <property type="match status" value="1"/>
</dbReference>
<evidence type="ECO:0000256" key="2">
    <source>
        <dbReference type="ARBA" id="ARBA00006434"/>
    </source>
</evidence>
<dbReference type="GO" id="GO:0005412">
    <property type="term" value="F:D-glucose:sodium symporter activity"/>
    <property type="evidence" value="ECO:0007669"/>
    <property type="project" value="TreeGrafter"/>
</dbReference>
<keyword evidence="4 7" id="KW-1133">Transmembrane helix</keyword>
<comment type="caution">
    <text evidence="8">The sequence shown here is derived from an EMBL/GenBank/DDBJ whole genome shotgun (WGS) entry which is preliminary data.</text>
</comment>
<evidence type="ECO:0000313" key="9">
    <source>
        <dbReference type="Proteomes" id="UP000186922"/>
    </source>
</evidence>
<protein>
    <submittedName>
        <fullName evidence="8">Uncharacterized protein</fullName>
    </submittedName>
</protein>
<gene>
    <name evidence="8" type="primary">RvY_13004</name>
    <name evidence="8" type="synonym">RvY_13004.1</name>
    <name evidence="8" type="ORF">RvY_13004-1</name>
</gene>
<dbReference type="PROSITE" id="PS50283">
    <property type="entry name" value="NA_SOLUT_SYMP_3"/>
    <property type="match status" value="1"/>
</dbReference>
<dbReference type="InterPro" id="IPR038377">
    <property type="entry name" value="Na/Glc_symporter_sf"/>
</dbReference>
<name>A0A1D1VV15_RAMVA</name>
<evidence type="ECO:0000256" key="1">
    <source>
        <dbReference type="ARBA" id="ARBA00004141"/>
    </source>
</evidence>
<dbReference type="Pfam" id="PF00474">
    <property type="entry name" value="SSF"/>
    <property type="match status" value="1"/>
</dbReference>
<organism evidence="8 9">
    <name type="scientific">Ramazzottius varieornatus</name>
    <name type="common">Water bear</name>
    <name type="synonym">Tardigrade</name>
    <dbReference type="NCBI Taxonomy" id="947166"/>
    <lineage>
        <taxon>Eukaryota</taxon>
        <taxon>Metazoa</taxon>
        <taxon>Ecdysozoa</taxon>
        <taxon>Tardigrada</taxon>
        <taxon>Eutardigrada</taxon>
        <taxon>Parachela</taxon>
        <taxon>Hypsibioidea</taxon>
        <taxon>Ramazzottiidae</taxon>
        <taxon>Ramazzottius</taxon>
    </lineage>
</organism>
<dbReference type="PANTHER" id="PTHR11819:SF195">
    <property type="entry name" value="SODIUM_GLUCOSE COTRANSPORTER 4"/>
    <property type="match status" value="1"/>
</dbReference>